<organism evidence="1 2">
    <name type="scientific">Acetobacter malorum DSM 14337</name>
    <dbReference type="NCBI Taxonomy" id="1307910"/>
    <lineage>
        <taxon>Bacteria</taxon>
        <taxon>Pseudomonadati</taxon>
        <taxon>Pseudomonadota</taxon>
        <taxon>Alphaproteobacteria</taxon>
        <taxon>Acetobacterales</taxon>
        <taxon>Acetobacteraceae</taxon>
        <taxon>Acetobacter</taxon>
    </lineage>
</organism>
<protein>
    <submittedName>
        <fullName evidence="1">Uncharacterized protein</fullName>
    </submittedName>
</protein>
<gene>
    <name evidence="1" type="ORF">AA14337_1548</name>
</gene>
<keyword evidence="2" id="KW-1185">Reference proteome</keyword>
<name>A0ABQ0PSM8_9PROT</name>
<reference evidence="1" key="1">
    <citation type="submission" date="2013-04" db="EMBL/GenBank/DDBJ databases">
        <title>The genome sequencing project of 58 acetic acid bacteria.</title>
        <authorList>
            <person name="Okamoto-Kainuma A."/>
            <person name="Ishikawa M."/>
            <person name="Umino S."/>
            <person name="Koizumi Y."/>
            <person name="Shiwa Y."/>
            <person name="Yoshikawa H."/>
            <person name="Matsutani M."/>
            <person name="Matsushita K."/>
        </authorList>
    </citation>
    <scope>NUCLEOTIDE SEQUENCE</scope>
    <source>
        <strain evidence="1">DSM 14337</strain>
    </source>
</reference>
<comment type="caution">
    <text evidence="1">The sequence shown here is derived from an EMBL/GenBank/DDBJ whole genome shotgun (WGS) entry which is preliminary data.</text>
</comment>
<evidence type="ECO:0000313" key="2">
    <source>
        <dbReference type="Proteomes" id="UP001065047"/>
    </source>
</evidence>
<evidence type="ECO:0000313" key="1">
    <source>
        <dbReference type="EMBL" id="GBQ79820.1"/>
    </source>
</evidence>
<sequence>MSSGLHFAEAMYVQDTLEANVTNPFQAASSMLRTGVDNGLENHINWALAQSAEYAALRRRMPQPDPDALVAYQNKFTKEDMAAADIAIKQCGVTLADGQMLFHGGFWGHPVDTVITTSRPFSTSFCPQVALRNAEWNAKAYNAGEINLMVVRVCQPQSKAYILSLDGEKGNEKEVVFASGAKIRLVRKTFICNSKVYGNWSSSGGSPSKEVPAFVLDVNIS</sequence>
<proteinExistence type="predicted"/>
<dbReference type="Proteomes" id="UP001065047">
    <property type="component" value="Unassembled WGS sequence"/>
</dbReference>
<dbReference type="EMBL" id="BAPF01000022">
    <property type="protein sequence ID" value="GBQ79820.1"/>
    <property type="molecule type" value="Genomic_DNA"/>
</dbReference>
<accession>A0ABQ0PSM8</accession>